<evidence type="ECO:0000313" key="2">
    <source>
        <dbReference type="EMBL" id="RCI11178.1"/>
    </source>
</evidence>
<protein>
    <submittedName>
        <fullName evidence="2">Uncharacterized protein</fullName>
    </submittedName>
</protein>
<reference evidence="2 3" key="1">
    <citation type="journal article" date="2015" name="BMC Genomics">
        <title>Insights from the genome of Ophiocordyceps polyrhachis-furcata to pathogenicity and host specificity in insect fungi.</title>
        <authorList>
            <person name="Wichadakul D."/>
            <person name="Kobmoo N."/>
            <person name="Ingsriswang S."/>
            <person name="Tangphatsornruang S."/>
            <person name="Chantasingh D."/>
            <person name="Luangsa-ard J.J."/>
            <person name="Eurwilaichitr L."/>
        </authorList>
    </citation>
    <scope>NUCLEOTIDE SEQUENCE [LARGE SCALE GENOMIC DNA]</scope>
    <source>
        <strain evidence="2 3">BCC 54312</strain>
    </source>
</reference>
<name>A0A367L9T4_9HYPO</name>
<gene>
    <name evidence="2" type="ORF">L249_7260</name>
</gene>
<evidence type="ECO:0000256" key="1">
    <source>
        <dbReference type="SAM" id="MobiDB-lite"/>
    </source>
</evidence>
<dbReference type="AlphaFoldDB" id="A0A367L9T4"/>
<proteinExistence type="predicted"/>
<sequence>MKGRISNSPLTCIFPPTLTVPSAPGEGGGVQRARDAGQISGNTGELKGRIFFGPLLSFFLMFPPTNLEKW</sequence>
<accession>A0A367L9T4</accession>
<organism evidence="2 3">
    <name type="scientific">Ophiocordyceps polyrhachis-furcata BCC 54312</name>
    <dbReference type="NCBI Taxonomy" id="1330021"/>
    <lineage>
        <taxon>Eukaryota</taxon>
        <taxon>Fungi</taxon>
        <taxon>Dikarya</taxon>
        <taxon>Ascomycota</taxon>
        <taxon>Pezizomycotina</taxon>
        <taxon>Sordariomycetes</taxon>
        <taxon>Hypocreomycetidae</taxon>
        <taxon>Hypocreales</taxon>
        <taxon>Ophiocordycipitaceae</taxon>
        <taxon>Ophiocordyceps</taxon>
    </lineage>
</organism>
<feature type="region of interest" description="Disordered" evidence="1">
    <location>
        <begin position="21"/>
        <end position="41"/>
    </location>
</feature>
<dbReference type="Proteomes" id="UP000253664">
    <property type="component" value="Unassembled WGS sequence"/>
</dbReference>
<evidence type="ECO:0000313" key="3">
    <source>
        <dbReference type="Proteomes" id="UP000253664"/>
    </source>
</evidence>
<keyword evidence="3" id="KW-1185">Reference proteome</keyword>
<dbReference type="EMBL" id="LKCN02000010">
    <property type="protein sequence ID" value="RCI11178.1"/>
    <property type="molecule type" value="Genomic_DNA"/>
</dbReference>
<comment type="caution">
    <text evidence="2">The sequence shown here is derived from an EMBL/GenBank/DDBJ whole genome shotgun (WGS) entry which is preliminary data.</text>
</comment>